<feature type="transmembrane region" description="Helical" evidence="1">
    <location>
        <begin position="172"/>
        <end position="191"/>
    </location>
</feature>
<keyword evidence="3" id="KW-1185">Reference proteome</keyword>
<feature type="transmembrane region" description="Helical" evidence="1">
    <location>
        <begin position="26"/>
        <end position="43"/>
    </location>
</feature>
<keyword evidence="1" id="KW-1133">Transmembrane helix</keyword>
<dbReference type="RefSeq" id="WP_111295211.1">
    <property type="nucleotide sequence ID" value="NZ_QKZV01000005.1"/>
</dbReference>
<proteinExistence type="predicted"/>
<keyword evidence="1" id="KW-0812">Transmembrane</keyword>
<evidence type="ECO:0000313" key="3">
    <source>
        <dbReference type="Proteomes" id="UP000249720"/>
    </source>
</evidence>
<dbReference type="OrthoDB" id="9807384at2"/>
<dbReference type="AlphaFoldDB" id="A0A2W7RP87"/>
<dbReference type="Pfam" id="PF14316">
    <property type="entry name" value="DUF4381"/>
    <property type="match status" value="1"/>
</dbReference>
<dbReference type="EMBL" id="QKZV01000005">
    <property type="protein sequence ID" value="PZX62194.1"/>
    <property type="molecule type" value="Genomic_DNA"/>
</dbReference>
<gene>
    <name evidence="2" type="ORF">LX80_01674</name>
</gene>
<organism evidence="2 3">
    <name type="scientific">Hydrotalea sandarakina</name>
    <dbReference type="NCBI Taxonomy" id="1004304"/>
    <lineage>
        <taxon>Bacteria</taxon>
        <taxon>Pseudomonadati</taxon>
        <taxon>Bacteroidota</taxon>
        <taxon>Chitinophagia</taxon>
        <taxon>Chitinophagales</taxon>
        <taxon>Chitinophagaceae</taxon>
        <taxon>Hydrotalea</taxon>
    </lineage>
</organism>
<comment type="caution">
    <text evidence="2">The sequence shown here is derived from an EMBL/GenBank/DDBJ whole genome shotgun (WGS) entry which is preliminary data.</text>
</comment>
<dbReference type="Proteomes" id="UP000249720">
    <property type="component" value="Unassembled WGS sequence"/>
</dbReference>
<reference evidence="2 3" key="1">
    <citation type="submission" date="2018-06" db="EMBL/GenBank/DDBJ databases">
        <title>Genomic Encyclopedia of Archaeal and Bacterial Type Strains, Phase II (KMG-II): from individual species to whole genera.</title>
        <authorList>
            <person name="Goeker M."/>
        </authorList>
    </citation>
    <scope>NUCLEOTIDE SEQUENCE [LARGE SCALE GENOMIC DNA]</scope>
    <source>
        <strain evidence="2 3">DSM 23241</strain>
    </source>
</reference>
<accession>A0A2W7RP87</accession>
<keyword evidence="1" id="KW-0472">Membrane</keyword>
<protein>
    <submittedName>
        <fullName evidence="2">Uncharacterized protein DUF4381</fullName>
    </submittedName>
</protein>
<evidence type="ECO:0000313" key="2">
    <source>
        <dbReference type="EMBL" id="PZX62194.1"/>
    </source>
</evidence>
<sequence>MSQFYYYIQQLCTVINHISLFKRKQWFGLLLFCLPLLTFSQQITVKLNPDKILIGNQTQLTIQVENVQKNPSGIQQWLQLPDTFAHIQVVKREPIDTFTVDGNTIFSQKITITSFDSGSWKIPALSVVFLNKQTVANKNTPVLTVLPANVSGMNDYNGFTDIISVTPPPKPFPWWIIAAAITVVVIVLIIIQWARKRSKQKPIPVSSPKTKEQILEALAQLKEKYPYSSGNTRLLFTELVELCRSFTDLCYQQNTQSYTTDEYMIVIKNKIGNEPVQNAYFQMLRLADAVKFAQYKPAENEVNAAIDAGKQMAKTVQQFSFQPK</sequence>
<dbReference type="InterPro" id="IPR025489">
    <property type="entry name" value="DUF4381"/>
</dbReference>
<name>A0A2W7RP87_9BACT</name>
<evidence type="ECO:0000256" key="1">
    <source>
        <dbReference type="SAM" id="Phobius"/>
    </source>
</evidence>